<evidence type="ECO:0008006" key="3">
    <source>
        <dbReference type="Google" id="ProtNLM"/>
    </source>
</evidence>
<comment type="caution">
    <text evidence="1">The sequence shown here is derived from an EMBL/GenBank/DDBJ whole genome shotgun (WGS) entry which is preliminary data.</text>
</comment>
<name>A0A919V959_9ACTN</name>
<dbReference type="PANTHER" id="PTHR47691:SF3">
    <property type="entry name" value="HTH-TYPE TRANSCRIPTIONAL REGULATOR RV0890C-RELATED"/>
    <property type="match status" value="1"/>
</dbReference>
<proteinExistence type="predicted"/>
<gene>
    <name evidence="1" type="ORF">Ssi02_00400</name>
</gene>
<dbReference type="AlphaFoldDB" id="A0A919V959"/>
<evidence type="ECO:0000313" key="1">
    <source>
        <dbReference type="EMBL" id="GII89809.1"/>
    </source>
</evidence>
<dbReference type="EMBL" id="BOOW01000001">
    <property type="protein sequence ID" value="GII89809.1"/>
    <property type="molecule type" value="Genomic_DNA"/>
</dbReference>
<dbReference type="PANTHER" id="PTHR47691">
    <property type="entry name" value="REGULATOR-RELATED"/>
    <property type="match status" value="1"/>
</dbReference>
<protein>
    <recommendedName>
        <fullName evidence="3">NB-ARC domain-containing protein</fullName>
    </recommendedName>
</protein>
<dbReference type="Proteomes" id="UP000606172">
    <property type="component" value="Unassembled WGS sequence"/>
</dbReference>
<evidence type="ECO:0000313" key="2">
    <source>
        <dbReference type="Proteomes" id="UP000606172"/>
    </source>
</evidence>
<keyword evidence="2" id="KW-1185">Reference proteome</keyword>
<dbReference type="InterPro" id="IPR011990">
    <property type="entry name" value="TPR-like_helical_dom_sf"/>
</dbReference>
<dbReference type="InterPro" id="IPR027417">
    <property type="entry name" value="P-loop_NTPase"/>
</dbReference>
<sequence length="774" mass="83331">MHGGVHFYGEGGGATASRASRVIPRELPRGHRGFVDREDVVARLDHLLSAEGQDTSDPAVVVITGTAGVGKTSLALHWAHRVRDAFFPDGQLYVNLRGYDPGAPMDPGGALHRFLRALDVPSSAIPAEVEAKAALYRSLLAGRRMLVVLDNASTVGQVRPLLPGTPGSLALVTSRSRMSGLVARDGARRITLDLLPEPDAVELLRIATRDYRAADHPDLLAELARLCARLPLALRIAAERAASRPWMALGDLLTDLRDESSLWDALSSEDDEEADAVRTVFAWSYRALSPEAARLFRLLGLHPGPDFGSAVVAAMLGTTLGRARNTLDGLVGAHLLEQLGPGRYQFHDLLRAYAGDQATLDEPEAERAAVTGRMLSWYLHSAAAAQAKIQMHLGAVGLPPLPEGVTPLDFAEYGDAFDWYEGERDNLAAAVHAAVKAGLDGVAWRLAAVLHSVHAEAKQFDSWLSTALAGVAAARRAGAREGEARLLESVGHFYTESHRLDQAFEFHRAALAVRRDIGDRFGEALSLNGIGLTCFRARSLREARDHMTQGAAVFAELGDTYREAILLGNVGEMCVELGETERGAALVGRALAVFREVGDKDCQSNAMRIVSTIHRALGRPDLALAAIGEALETARDLGDKVGEGYYLLELARVQRELSLAGEALVSCQRASALHRRLADPVREALSWDATGEAYQDLDRHALAADFHRRAAAVLRDFGGGWYLARALGNLACALSVSESRAEASPYAEEALGLLGGFDDPESSAIRQRIADHLR</sequence>
<dbReference type="SUPFAM" id="SSF48452">
    <property type="entry name" value="TPR-like"/>
    <property type="match status" value="2"/>
</dbReference>
<dbReference type="SUPFAM" id="SSF52540">
    <property type="entry name" value="P-loop containing nucleoside triphosphate hydrolases"/>
    <property type="match status" value="1"/>
</dbReference>
<organism evidence="1 2">
    <name type="scientific">Sinosporangium siamense</name>
    <dbReference type="NCBI Taxonomy" id="1367973"/>
    <lineage>
        <taxon>Bacteria</taxon>
        <taxon>Bacillati</taxon>
        <taxon>Actinomycetota</taxon>
        <taxon>Actinomycetes</taxon>
        <taxon>Streptosporangiales</taxon>
        <taxon>Streptosporangiaceae</taxon>
        <taxon>Sinosporangium</taxon>
    </lineage>
</organism>
<dbReference type="Pfam" id="PF13424">
    <property type="entry name" value="TPR_12"/>
    <property type="match status" value="2"/>
</dbReference>
<reference evidence="1" key="1">
    <citation type="submission" date="2021-01" db="EMBL/GenBank/DDBJ databases">
        <title>Whole genome shotgun sequence of Sinosporangium siamense NBRC 109515.</title>
        <authorList>
            <person name="Komaki H."/>
            <person name="Tamura T."/>
        </authorList>
    </citation>
    <scope>NUCLEOTIDE SEQUENCE</scope>
    <source>
        <strain evidence="1">NBRC 109515</strain>
    </source>
</reference>
<dbReference type="SMART" id="SM00028">
    <property type="entry name" value="TPR"/>
    <property type="match status" value="6"/>
</dbReference>
<dbReference type="Gene3D" id="1.25.40.10">
    <property type="entry name" value="Tetratricopeptide repeat domain"/>
    <property type="match status" value="2"/>
</dbReference>
<dbReference type="Gene3D" id="3.40.50.300">
    <property type="entry name" value="P-loop containing nucleotide triphosphate hydrolases"/>
    <property type="match status" value="1"/>
</dbReference>
<dbReference type="PRINTS" id="PR00364">
    <property type="entry name" value="DISEASERSIST"/>
</dbReference>
<dbReference type="InterPro" id="IPR019734">
    <property type="entry name" value="TPR_rpt"/>
</dbReference>
<accession>A0A919V959</accession>